<dbReference type="PANTHER" id="PTHR23090:SF9">
    <property type="entry name" value="GLUTAMINE-DEPENDENT NAD(+) SYNTHETASE"/>
    <property type="match status" value="1"/>
</dbReference>
<dbReference type="CDD" id="cd07570">
    <property type="entry name" value="GAT_Gln-NAD-synth"/>
    <property type="match status" value="1"/>
</dbReference>
<feature type="binding site" evidence="7">
    <location>
        <position position="196"/>
    </location>
    <ligand>
        <name>L-glutamine</name>
        <dbReference type="ChEBI" id="CHEBI:58359"/>
    </ligand>
</feature>
<dbReference type="AlphaFoldDB" id="A0A5B9Q6D2"/>
<dbReference type="InterPro" id="IPR014445">
    <property type="entry name" value="Gln-dep_NAD_synthase"/>
</dbReference>
<dbReference type="GO" id="GO:0008795">
    <property type="term" value="F:NAD+ synthase activity"/>
    <property type="evidence" value="ECO:0007669"/>
    <property type="project" value="UniProtKB-UniRule"/>
</dbReference>
<proteinExistence type="inferred from homology"/>
<feature type="binding site" evidence="7">
    <location>
        <position position="487"/>
    </location>
    <ligand>
        <name>deamido-NAD(+)</name>
        <dbReference type="ChEBI" id="CHEBI:58437"/>
        <note>ligand shared between two neighboring subunits</note>
    </ligand>
</feature>
<evidence type="ECO:0000256" key="1">
    <source>
        <dbReference type="ARBA" id="ARBA00005188"/>
    </source>
</evidence>
<dbReference type="Gene3D" id="3.40.50.620">
    <property type="entry name" value="HUPs"/>
    <property type="match status" value="1"/>
</dbReference>
<dbReference type="SUPFAM" id="SSF52402">
    <property type="entry name" value="Adenine nucleotide alpha hydrolases-like"/>
    <property type="match status" value="1"/>
</dbReference>
<dbReference type="InterPro" id="IPR022310">
    <property type="entry name" value="NAD/GMP_synthase"/>
</dbReference>
<keyword evidence="3 7" id="KW-0436">Ligase</keyword>
<keyword evidence="5 7" id="KW-0067">ATP-binding</keyword>
<feature type="active site" description="For glutaminase activity" evidence="7">
    <location>
        <position position="111"/>
    </location>
</feature>
<dbReference type="EMBL" id="CP042913">
    <property type="protein sequence ID" value="QEG34578.1"/>
    <property type="molecule type" value="Genomic_DNA"/>
</dbReference>
<organism evidence="12 13">
    <name type="scientific">Bythopirellula goksoeyrii</name>
    <dbReference type="NCBI Taxonomy" id="1400387"/>
    <lineage>
        <taxon>Bacteria</taxon>
        <taxon>Pseudomonadati</taxon>
        <taxon>Planctomycetota</taxon>
        <taxon>Planctomycetia</taxon>
        <taxon>Pirellulales</taxon>
        <taxon>Lacipirellulaceae</taxon>
        <taxon>Bythopirellula</taxon>
    </lineage>
</organism>
<dbReference type="SUPFAM" id="SSF56317">
    <property type="entry name" value="Carbon-nitrogen hydrolase"/>
    <property type="match status" value="1"/>
</dbReference>
<dbReference type="CDD" id="cd00553">
    <property type="entry name" value="NAD_synthase"/>
    <property type="match status" value="1"/>
</dbReference>
<dbReference type="PIRSF" id="PIRSF006630">
    <property type="entry name" value="NADS_GAT"/>
    <property type="match status" value="1"/>
</dbReference>
<feature type="domain" description="CN hydrolase" evidence="11">
    <location>
        <begin position="4"/>
        <end position="263"/>
    </location>
</feature>
<feature type="binding site" evidence="7">
    <location>
        <position position="458"/>
    </location>
    <ligand>
        <name>deamido-NAD(+)</name>
        <dbReference type="ChEBI" id="CHEBI:58437"/>
        <note>ligand shared between two neighboring subunits</note>
    </ligand>
</feature>
<dbReference type="KEGG" id="bgok:Pr1d_18590"/>
<dbReference type="HAMAP" id="MF_02090">
    <property type="entry name" value="NadE_glutamine_dep"/>
    <property type="match status" value="1"/>
</dbReference>
<evidence type="ECO:0000256" key="6">
    <source>
        <dbReference type="ARBA" id="ARBA00023027"/>
    </source>
</evidence>
<evidence type="ECO:0000256" key="9">
    <source>
        <dbReference type="RuleBase" id="RU003811"/>
    </source>
</evidence>
<feature type="binding site" evidence="7">
    <location>
        <position position="482"/>
    </location>
    <ligand>
        <name>ATP</name>
        <dbReference type="ChEBI" id="CHEBI:30616"/>
    </ligand>
</feature>
<protein>
    <recommendedName>
        <fullName evidence="7 8">Glutamine-dependent NAD(+) synthetase</fullName>
        <ecNumber evidence="7 8">6.3.5.1</ecNumber>
    </recommendedName>
    <alternativeName>
        <fullName evidence="7 8">NAD(+) synthase [glutamine-hydrolyzing]</fullName>
    </alternativeName>
</protein>
<name>A0A5B9Q6D2_9BACT</name>
<evidence type="ECO:0000256" key="3">
    <source>
        <dbReference type="ARBA" id="ARBA00022598"/>
    </source>
</evidence>
<feature type="active site" description="Proton acceptor; for glutaminase activity" evidence="7">
    <location>
        <position position="44"/>
    </location>
</feature>
<comment type="caution">
    <text evidence="7">Lacks conserved residue(s) required for the propagation of feature annotation.</text>
</comment>
<keyword evidence="13" id="KW-1185">Reference proteome</keyword>
<comment type="catalytic activity">
    <reaction evidence="7 8">
        <text>deamido-NAD(+) + L-glutamine + ATP + H2O = L-glutamate + AMP + diphosphate + NAD(+) + H(+)</text>
        <dbReference type="Rhea" id="RHEA:24384"/>
        <dbReference type="ChEBI" id="CHEBI:15377"/>
        <dbReference type="ChEBI" id="CHEBI:15378"/>
        <dbReference type="ChEBI" id="CHEBI:29985"/>
        <dbReference type="ChEBI" id="CHEBI:30616"/>
        <dbReference type="ChEBI" id="CHEBI:33019"/>
        <dbReference type="ChEBI" id="CHEBI:57540"/>
        <dbReference type="ChEBI" id="CHEBI:58359"/>
        <dbReference type="ChEBI" id="CHEBI:58437"/>
        <dbReference type="ChEBI" id="CHEBI:456215"/>
        <dbReference type="EC" id="6.3.5.1"/>
    </reaction>
</comment>
<evidence type="ECO:0000256" key="4">
    <source>
        <dbReference type="ARBA" id="ARBA00022741"/>
    </source>
</evidence>
<feature type="binding site" evidence="7">
    <location>
        <position position="616"/>
    </location>
    <ligand>
        <name>deamido-NAD(+)</name>
        <dbReference type="ChEBI" id="CHEBI:58437"/>
        <note>ligand shared between two neighboring subunits</note>
    </ligand>
</feature>
<evidence type="ECO:0000259" key="11">
    <source>
        <dbReference type="PROSITE" id="PS50263"/>
    </source>
</evidence>
<gene>
    <name evidence="7 12" type="primary">nadE</name>
    <name evidence="12" type="ORF">Pr1d_18590</name>
</gene>
<feature type="binding site" evidence="7">
    <location>
        <position position="190"/>
    </location>
    <ligand>
        <name>L-glutamine</name>
        <dbReference type="ChEBI" id="CHEBI:58359"/>
    </ligand>
</feature>
<dbReference type="InterPro" id="IPR003010">
    <property type="entry name" value="C-N_Hydrolase"/>
</dbReference>
<dbReference type="GO" id="GO:0005524">
    <property type="term" value="F:ATP binding"/>
    <property type="evidence" value="ECO:0007669"/>
    <property type="project" value="UniProtKB-UniRule"/>
</dbReference>
<evidence type="ECO:0000313" key="13">
    <source>
        <dbReference type="Proteomes" id="UP000323917"/>
    </source>
</evidence>
<dbReference type="RefSeq" id="WP_148073206.1">
    <property type="nucleotide sequence ID" value="NZ_CP042913.1"/>
</dbReference>
<dbReference type="InterPro" id="IPR036526">
    <property type="entry name" value="C-N_Hydrolase_sf"/>
</dbReference>
<keyword evidence="4 7" id="KW-0547">Nucleotide-binding</keyword>
<dbReference type="PROSITE" id="PS50263">
    <property type="entry name" value="CN_HYDROLASE"/>
    <property type="match status" value="1"/>
</dbReference>
<comment type="pathway">
    <text evidence="1 7 8">Cofactor biosynthesis; NAD(+) biosynthesis; NAD(+) from deamido-NAD(+) (L-Gln route): step 1/1.</text>
</comment>
<comment type="similarity">
    <text evidence="9">Belongs to the NAD synthetase family.</text>
</comment>
<accession>A0A5B9Q6D2</accession>
<dbReference type="EC" id="6.3.5.1" evidence="7 8"/>
<dbReference type="GO" id="GO:0009435">
    <property type="term" value="P:NAD+ biosynthetic process"/>
    <property type="evidence" value="ECO:0007669"/>
    <property type="project" value="UniProtKB-UniRule"/>
</dbReference>
<evidence type="ECO:0000313" key="12">
    <source>
        <dbReference type="EMBL" id="QEG34578.1"/>
    </source>
</evidence>
<feature type="region of interest" description="Disordered" evidence="10">
    <location>
        <begin position="294"/>
        <end position="313"/>
    </location>
</feature>
<dbReference type="GO" id="GO:0004359">
    <property type="term" value="F:glutaminase activity"/>
    <property type="evidence" value="ECO:0007669"/>
    <property type="project" value="InterPro"/>
</dbReference>
<dbReference type="Gene3D" id="3.60.110.10">
    <property type="entry name" value="Carbon-nitrogen hydrolase"/>
    <property type="match status" value="1"/>
</dbReference>
<evidence type="ECO:0000256" key="2">
    <source>
        <dbReference type="ARBA" id="ARBA00007145"/>
    </source>
</evidence>
<dbReference type="Pfam" id="PF00795">
    <property type="entry name" value="CN_hydrolase"/>
    <property type="match status" value="1"/>
</dbReference>
<dbReference type="InterPro" id="IPR014729">
    <property type="entry name" value="Rossmann-like_a/b/a_fold"/>
</dbReference>
<feature type="active site" description="Nucleophile; for glutaminase activity" evidence="7">
    <location>
        <position position="163"/>
    </location>
</feature>
<keyword evidence="6 7" id="KW-0520">NAD</keyword>
<reference evidence="12 13" key="1">
    <citation type="submission" date="2019-08" db="EMBL/GenBank/DDBJ databases">
        <title>Deep-cultivation of Planctomycetes and their phenomic and genomic characterization uncovers novel biology.</title>
        <authorList>
            <person name="Wiegand S."/>
            <person name="Jogler M."/>
            <person name="Boedeker C."/>
            <person name="Pinto D."/>
            <person name="Vollmers J."/>
            <person name="Rivas-Marin E."/>
            <person name="Kohn T."/>
            <person name="Peeters S.H."/>
            <person name="Heuer A."/>
            <person name="Rast P."/>
            <person name="Oberbeckmann S."/>
            <person name="Bunk B."/>
            <person name="Jeske O."/>
            <person name="Meyerdierks A."/>
            <person name="Storesund J.E."/>
            <person name="Kallscheuer N."/>
            <person name="Luecker S."/>
            <person name="Lage O.M."/>
            <person name="Pohl T."/>
            <person name="Merkel B.J."/>
            <person name="Hornburger P."/>
            <person name="Mueller R.-W."/>
            <person name="Bruemmer F."/>
            <person name="Labrenz M."/>
            <person name="Spormann A.M."/>
            <person name="Op den Camp H."/>
            <person name="Overmann J."/>
            <person name="Amann R."/>
            <person name="Jetten M.S.M."/>
            <person name="Mascher T."/>
            <person name="Medema M.H."/>
            <person name="Devos D.P."/>
            <person name="Kaster A.-K."/>
            <person name="Ovreas L."/>
            <person name="Rohde M."/>
            <person name="Galperin M.Y."/>
            <person name="Jogler C."/>
        </authorList>
    </citation>
    <scope>NUCLEOTIDE SEQUENCE [LARGE SCALE GENOMIC DNA]</scope>
    <source>
        <strain evidence="12 13">Pr1d</strain>
    </source>
</reference>
<dbReference type="InterPro" id="IPR003694">
    <property type="entry name" value="NAD_synthase"/>
</dbReference>
<dbReference type="PANTHER" id="PTHR23090">
    <property type="entry name" value="NH 3 /GLUTAMINE-DEPENDENT NAD + SYNTHETASE"/>
    <property type="match status" value="1"/>
</dbReference>
<evidence type="ECO:0000256" key="7">
    <source>
        <dbReference type="HAMAP-Rule" id="MF_02090"/>
    </source>
</evidence>
<evidence type="ECO:0000256" key="8">
    <source>
        <dbReference type="PIRNR" id="PIRNR006630"/>
    </source>
</evidence>
<evidence type="ECO:0000256" key="10">
    <source>
        <dbReference type="SAM" id="MobiDB-lite"/>
    </source>
</evidence>
<dbReference type="GO" id="GO:0003952">
    <property type="term" value="F:NAD+ synthase (glutamine-hydrolyzing) activity"/>
    <property type="evidence" value="ECO:0007669"/>
    <property type="project" value="UniProtKB-UniRule"/>
</dbReference>
<comment type="similarity">
    <text evidence="2 7 8">In the C-terminal section; belongs to the NAD synthetase family.</text>
</comment>
<dbReference type="GO" id="GO:0005737">
    <property type="term" value="C:cytoplasm"/>
    <property type="evidence" value="ECO:0007669"/>
    <property type="project" value="InterPro"/>
</dbReference>
<comment type="function">
    <text evidence="7">Catalyzes the ATP-dependent amidation of deamido-NAD to form NAD. Uses L-glutamine as a nitrogen source.</text>
</comment>
<evidence type="ECO:0000256" key="5">
    <source>
        <dbReference type="ARBA" id="ARBA00022840"/>
    </source>
</evidence>
<sequence length="660" mass="72298">MNQIRLASAALNQTPLAWDVNRSNIVAALEAARVADVSLLCLPELCISGYGCEDAFFAQGVQQTSLDMLAEILPATKGLAVALGLPLVVEEQIFNACAFVCDGRLIGFVAKQCLAGDGIHYEPRWFKPWPVGKVSEVDCLGNEYPVGDLMFECGGIKIGMEICRDAWVAQRTGKRLAVRGADIILNPSGSHFAFAKQEIRRDIVLRGSREFHVSYAYTNLLGNEAGNVVYDGGTLIATRGELVAVGPRFSFEDYALAHADIDVDATRADRAAAKLPIIELDGTTLDCDFHLSPPEKEIEPTQPSPWDASPPPKEEEFARAVALGLFDYLRKSRAGGLVISLSGGADSATVATMAWLMVKFGVAELGCQSFARKLSQMSRLSEASRADDLVGELLTCAYQATRNSGDVTRHAARYVAKSIGAKYFEWNVDTMVDAYVETVSQVVGRPLTWEQDDTALQNIQARARAPGAWLLANLSGSLLLTTSNRSEAAVGYATMDGDTAGGLAPIAGIDKAYLLEWLKWMESTGPEGVGPLGALSVINAQQPTAELRPASEGQTDEGDLMPYRVLDAVERAAIRDKLMPVEVFQSVRELFPEYTPEQLGTWVERFFQLWCRNQWKRERYAPSFHLDDENLDPKSWCRFPILSGGFERELAELREYISNC</sequence>
<dbReference type="OrthoDB" id="9803818at2"/>
<dbReference type="Pfam" id="PF02540">
    <property type="entry name" value="NAD_synthase"/>
    <property type="match status" value="1"/>
</dbReference>
<dbReference type="NCBIfam" id="TIGR00552">
    <property type="entry name" value="nadE"/>
    <property type="match status" value="1"/>
</dbReference>
<dbReference type="UniPathway" id="UPA00253">
    <property type="reaction ID" value="UER00334"/>
</dbReference>
<dbReference type="Proteomes" id="UP000323917">
    <property type="component" value="Chromosome"/>
</dbReference>